<feature type="signal peptide" evidence="3">
    <location>
        <begin position="1"/>
        <end position="18"/>
    </location>
</feature>
<dbReference type="CTD" id="6693"/>
<dbReference type="GO" id="GO:2000404">
    <property type="term" value="P:regulation of T cell migration"/>
    <property type="evidence" value="ECO:0007669"/>
    <property type="project" value="InterPro"/>
</dbReference>
<feature type="compositionally biased region" description="Low complexity" evidence="1">
    <location>
        <begin position="417"/>
        <end position="431"/>
    </location>
</feature>
<reference evidence="4" key="3">
    <citation type="submission" date="2025-09" db="UniProtKB">
        <authorList>
            <consortium name="Ensembl"/>
        </authorList>
    </citation>
    <scope>IDENTIFICATION</scope>
    <source>
        <strain evidence="4">Glennie</strain>
    </source>
</reference>
<feature type="compositionally biased region" description="Basic and acidic residues" evidence="1">
    <location>
        <begin position="339"/>
        <end position="356"/>
    </location>
</feature>
<evidence type="ECO:0000256" key="2">
    <source>
        <dbReference type="SAM" id="Phobius"/>
    </source>
</evidence>
<reference evidence="4" key="2">
    <citation type="submission" date="2025-08" db="UniProtKB">
        <authorList>
            <consortium name="Ensembl"/>
        </authorList>
    </citation>
    <scope>IDENTIFICATION</scope>
    <source>
        <strain evidence="4">Glennie</strain>
    </source>
</reference>
<feature type="compositionally biased region" description="Low complexity" evidence="1">
    <location>
        <begin position="186"/>
        <end position="195"/>
    </location>
</feature>
<keyword evidence="2" id="KW-1133">Transmembrane helix</keyword>
<evidence type="ECO:0000256" key="3">
    <source>
        <dbReference type="SAM" id="SignalP"/>
    </source>
</evidence>
<dbReference type="GO" id="GO:0050776">
    <property type="term" value="P:regulation of immune response"/>
    <property type="evidence" value="ECO:0000318"/>
    <property type="project" value="GO_Central"/>
</dbReference>
<feature type="compositionally biased region" description="Low complexity" evidence="1">
    <location>
        <begin position="240"/>
        <end position="259"/>
    </location>
</feature>
<feature type="region of interest" description="Disordered" evidence="1">
    <location>
        <begin position="299"/>
        <end position="431"/>
    </location>
</feature>
<keyword evidence="3" id="KW-0732">Signal</keyword>
<evidence type="ECO:0000313" key="5">
    <source>
        <dbReference type="Proteomes" id="UP000002279"/>
    </source>
</evidence>
<dbReference type="GO" id="GO:0004888">
    <property type="term" value="F:transmembrane signaling receptor activity"/>
    <property type="evidence" value="ECO:0007669"/>
    <property type="project" value="InterPro"/>
</dbReference>
<reference evidence="4 5" key="1">
    <citation type="journal article" date="2008" name="Nature">
        <title>Genome analysis of the platypus reveals unique signatures of evolution.</title>
        <authorList>
            <person name="Warren W.C."/>
            <person name="Hillier L.W."/>
            <person name="Marshall Graves J.A."/>
            <person name="Birney E."/>
            <person name="Ponting C.P."/>
            <person name="Grutzner F."/>
            <person name="Belov K."/>
            <person name="Miller W."/>
            <person name="Clarke L."/>
            <person name="Chinwalla A.T."/>
            <person name="Yang S.P."/>
            <person name="Heger A."/>
            <person name="Locke D.P."/>
            <person name="Miethke P."/>
            <person name="Waters P.D."/>
            <person name="Veyrunes F."/>
            <person name="Fulton L."/>
            <person name="Fulton B."/>
            <person name="Graves T."/>
            <person name="Wallis J."/>
            <person name="Puente X.S."/>
            <person name="Lopez-Otin C."/>
            <person name="Ordonez G.R."/>
            <person name="Eichler E.E."/>
            <person name="Chen L."/>
            <person name="Cheng Z."/>
            <person name="Deakin J.E."/>
            <person name="Alsop A."/>
            <person name="Thompson K."/>
            <person name="Kirby P."/>
            <person name="Papenfuss A.T."/>
            <person name="Wakefield M.J."/>
            <person name="Olender T."/>
            <person name="Lancet D."/>
            <person name="Huttley G.A."/>
            <person name="Smit A.F."/>
            <person name="Pask A."/>
            <person name="Temple-Smith P."/>
            <person name="Batzer M.A."/>
            <person name="Walker J.A."/>
            <person name="Konkel M.K."/>
            <person name="Harris R.S."/>
            <person name="Whittington C.M."/>
            <person name="Wong E.S."/>
            <person name="Gemmell N.J."/>
            <person name="Buschiazzo E."/>
            <person name="Vargas Jentzsch I.M."/>
            <person name="Merkel A."/>
            <person name="Schmitz J."/>
            <person name="Zemann A."/>
            <person name="Churakov G."/>
            <person name="Kriegs J.O."/>
            <person name="Brosius J."/>
            <person name="Murchison E.P."/>
            <person name="Sachidanandam R."/>
            <person name="Smith C."/>
            <person name="Hannon G.J."/>
            <person name="Tsend-Ayush E."/>
            <person name="McMillan D."/>
            <person name="Attenborough R."/>
            <person name="Rens W."/>
            <person name="Ferguson-Smith M."/>
            <person name="Lefevre C.M."/>
            <person name="Sharp J.A."/>
            <person name="Nicholas K.R."/>
            <person name="Ray D.A."/>
            <person name="Kube M."/>
            <person name="Reinhardt R."/>
            <person name="Pringle T.H."/>
            <person name="Taylor J."/>
            <person name="Jones R.C."/>
            <person name="Nixon B."/>
            <person name="Dacheux J.L."/>
            <person name="Niwa H."/>
            <person name="Sekita Y."/>
            <person name="Huang X."/>
            <person name="Stark A."/>
            <person name="Kheradpour P."/>
            <person name="Kellis M."/>
            <person name="Flicek P."/>
            <person name="Chen Y."/>
            <person name="Webber C."/>
            <person name="Hardison R."/>
            <person name="Nelson J."/>
            <person name="Hallsworth-Pepin K."/>
            <person name="Delehaunty K."/>
            <person name="Markovic C."/>
            <person name="Minx P."/>
            <person name="Feng Y."/>
            <person name="Kremitzki C."/>
            <person name="Mitreva M."/>
            <person name="Glasscock J."/>
            <person name="Wylie T."/>
            <person name="Wohldmann P."/>
            <person name="Thiru P."/>
            <person name="Nhan M.N."/>
            <person name="Pohl C.S."/>
            <person name="Smith S.M."/>
            <person name="Hou S."/>
            <person name="Nefedov M."/>
            <person name="de Jong P.J."/>
            <person name="Renfree M.B."/>
            <person name="Mardis E.R."/>
            <person name="Wilson R.K."/>
        </authorList>
    </citation>
    <scope>NUCLEOTIDE SEQUENCE [LARGE SCALE GENOMIC DNA]</scope>
    <source>
        <strain evidence="4 5">Glennie</strain>
    </source>
</reference>
<feature type="compositionally biased region" description="Pro residues" evidence="1">
    <location>
        <begin position="196"/>
        <end position="217"/>
    </location>
</feature>
<dbReference type="GO" id="GO:0050863">
    <property type="term" value="P:regulation of T cell activation"/>
    <property type="evidence" value="ECO:0007669"/>
    <property type="project" value="InterPro"/>
</dbReference>
<dbReference type="GO" id="GO:0042742">
    <property type="term" value="P:defense response to bacterium"/>
    <property type="evidence" value="ECO:0000318"/>
    <property type="project" value="GO_Central"/>
</dbReference>
<feature type="transmembrane region" description="Helical" evidence="2">
    <location>
        <begin position="273"/>
        <end position="294"/>
    </location>
</feature>
<dbReference type="KEGG" id="oaa:103166019"/>
<accession>K7EAQ5</accession>
<sequence>MEARSVLLLMLLVNFSLSLTPTAEDITSQSQSAETTLGPTLGTPAQTTIGTLQTSLEPSSETSATSTLQSTWGNQGESTSEPITKVTLEIKVNPDTFKGVRERNVISTTPFSTDSSSATVEPLSTPSPTGIVSDVPFTSILPAAALTTEPPVSARGPTTDVPTTLLSSAPPPSKRVPTPSNTPTAPLSGPSSGPSSGPPSGPPTESPSGPPSGPPSDPWKVSPGQAVSRQTPPEGSSDDTTLALRTTFRTSSSTSQRTTPIPLSNKRSGGINLAILLAVVVSITALLVILIALWQRRRQRRSGAMTFSRGGGKRNGMTEAWAGPAQVPEDGTSGNGAPREAEEPRGGGRPEGEEPTPRSPLTTFFGKRKSAQGSALMRDEEAGPRPSCDRPSVSRDEAIPLMSYKEVTGEGENRGSPAGEPEPAPFAGADE</sequence>
<keyword evidence="2" id="KW-0812">Transmembrane</keyword>
<feature type="region of interest" description="Disordered" evidence="1">
    <location>
        <begin position="148"/>
        <end position="267"/>
    </location>
</feature>
<feature type="region of interest" description="Disordered" evidence="1">
    <location>
        <begin position="23"/>
        <end position="80"/>
    </location>
</feature>
<name>K7EAQ5_ORNAN</name>
<protein>
    <submittedName>
        <fullName evidence="4">Sialophorin</fullName>
    </submittedName>
</protein>
<feature type="compositionally biased region" description="Polar residues" evidence="1">
    <location>
        <begin position="109"/>
        <end position="130"/>
    </location>
</feature>
<organism evidence="4 5">
    <name type="scientific">Ornithorhynchus anatinus</name>
    <name type="common">Duckbill platypus</name>
    <dbReference type="NCBI Taxonomy" id="9258"/>
    <lineage>
        <taxon>Eukaryota</taxon>
        <taxon>Metazoa</taxon>
        <taxon>Chordata</taxon>
        <taxon>Craniata</taxon>
        <taxon>Vertebrata</taxon>
        <taxon>Euteleostomi</taxon>
        <taxon>Mammalia</taxon>
        <taxon>Monotremata</taxon>
        <taxon>Ornithorhynchidae</taxon>
        <taxon>Ornithorhynchus</taxon>
    </lineage>
</organism>
<dbReference type="HOGENOM" id="CLU_784232_0_0_1"/>
<evidence type="ECO:0000256" key="1">
    <source>
        <dbReference type="SAM" id="MobiDB-lite"/>
    </source>
</evidence>
<dbReference type="OrthoDB" id="9666309at2759"/>
<dbReference type="PANTHER" id="PTHR35265">
    <property type="entry name" value="LEUKOSIALIN"/>
    <property type="match status" value="1"/>
</dbReference>
<gene>
    <name evidence="4" type="primary">SPN</name>
</gene>
<dbReference type="GO" id="GO:0009897">
    <property type="term" value="C:external side of plasma membrane"/>
    <property type="evidence" value="ECO:0000318"/>
    <property type="project" value="GO_Central"/>
</dbReference>
<dbReference type="Proteomes" id="UP000002279">
    <property type="component" value="Chromosome 2"/>
</dbReference>
<dbReference type="AlphaFoldDB" id="K7EAQ5"/>
<dbReference type="STRING" id="9258.ENSOANP00000030612"/>
<dbReference type="Bgee" id="ENSOANG00000029589">
    <property type="expression patterns" value="Expressed in ovary and 5 other cell types or tissues"/>
</dbReference>
<evidence type="ECO:0000313" key="4">
    <source>
        <dbReference type="Ensembl" id="ENSOANP00000030612.2"/>
    </source>
</evidence>
<proteinExistence type="predicted"/>
<keyword evidence="5" id="KW-1185">Reference proteome</keyword>
<dbReference type="RefSeq" id="XP_028905605.1">
    <property type="nucleotide sequence ID" value="XM_029049772.2"/>
</dbReference>
<dbReference type="InParanoid" id="K7EAQ5"/>
<dbReference type="GeneID" id="103166019"/>
<dbReference type="GO" id="GO:0031072">
    <property type="term" value="F:heat shock protein binding"/>
    <property type="evidence" value="ECO:0000318"/>
    <property type="project" value="GO_Central"/>
</dbReference>
<dbReference type="GO" id="GO:0007166">
    <property type="term" value="P:cell surface receptor signaling pathway"/>
    <property type="evidence" value="ECO:0000318"/>
    <property type="project" value="GO_Central"/>
</dbReference>
<feature type="compositionally biased region" description="Polar residues" evidence="1">
    <location>
        <begin position="225"/>
        <end position="234"/>
    </location>
</feature>
<feature type="compositionally biased region" description="Polar residues" evidence="1">
    <location>
        <begin position="25"/>
        <end position="80"/>
    </location>
</feature>
<keyword evidence="2" id="KW-0472">Membrane</keyword>
<feature type="chain" id="PRO_5027723687" evidence="3">
    <location>
        <begin position="19"/>
        <end position="431"/>
    </location>
</feature>
<dbReference type="OMA" id="NMETITP"/>
<dbReference type="PANTHER" id="PTHR35265:SF1">
    <property type="entry name" value="LEUKOSIALIN"/>
    <property type="match status" value="1"/>
</dbReference>
<feature type="region of interest" description="Disordered" evidence="1">
    <location>
        <begin position="109"/>
        <end position="131"/>
    </location>
</feature>
<dbReference type="Ensembl" id="ENSOANT00000039851.2">
    <property type="protein sequence ID" value="ENSOANP00000030612.2"/>
    <property type="gene ID" value="ENSOANG00000029589.2"/>
</dbReference>
<dbReference type="InterPro" id="IPR038829">
    <property type="entry name" value="Leukosialin"/>
</dbReference>